<proteinExistence type="predicted"/>
<name>A0A8A1LGR5_AJEC8</name>
<dbReference type="AlphaFoldDB" id="A0A8A1LGR5"/>
<sequence length="148" mass="17400">MWIYRFIEHLPEYKRVKQKPMDPKRLAVENIGYINTWFEHLWILFKQYRFQTCNVYNFNEIGFQEGQGRGEWVITAFKEANSIIPSSFSKGLITVIECVSMNNHVIPPLIILASKSHLKDWYTQTDLPSNYKIAISDTGFTNDEIGFE</sequence>
<organism evidence="1 2">
    <name type="scientific">Ajellomyces capsulatus (strain H88)</name>
    <name type="common">Darling's disease fungus</name>
    <name type="synonym">Histoplasma capsulatum</name>
    <dbReference type="NCBI Taxonomy" id="544711"/>
    <lineage>
        <taxon>Eukaryota</taxon>
        <taxon>Fungi</taxon>
        <taxon>Dikarya</taxon>
        <taxon>Ascomycota</taxon>
        <taxon>Pezizomycotina</taxon>
        <taxon>Eurotiomycetes</taxon>
        <taxon>Eurotiomycetidae</taxon>
        <taxon>Onygenales</taxon>
        <taxon>Ajellomycetaceae</taxon>
        <taxon>Histoplasma</taxon>
    </lineage>
</organism>
<gene>
    <name evidence="1" type="ORF">I7I53_06169</name>
</gene>
<evidence type="ECO:0000313" key="1">
    <source>
        <dbReference type="EMBL" id="QSS50967.1"/>
    </source>
</evidence>
<evidence type="ECO:0008006" key="3">
    <source>
        <dbReference type="Google" id="ProtNLM"/>
    </source>
</evidence>
<dbReference type="EMBL" id="CP069103">
    <property type="protein sequence ID" value="QSS50967.1"/>
    <property type="molecule type" value="Genomic_DNA"/>
</dbReference>
<dbReference type="Proteomes" id="UP000663419">
    <property type="component" value="Chromosome 2"/>
</dbReference>
<reference evidence="1" key="1">
    <citation type="submission" date="2021-01" db="EMBL/GenBank/DDBJ databases">
        <title>Chromosome-level genome assembly of a human fungal pathogen reveals clustering of transcriptionally co-regulated genes.</title>
        <authorList>
            <person name="Voorhies M."/>
            <person name="Cohen S."/>
            <person name="Shea T.P."/>
            <person name="Petrus S."/>
            <person name="Munoz J.F."/>
            <person name="Poplawski S."/>
            <person name="Goldman W.E."/>
            <person name="Michael T."/>
            <person name="Cuomo C.A."/>
            <person name="Sil A."/>
            <person name="Beyhan S."/>
        </authorList>
    </citation>
    <scope>NUCLEOTIDE SEQUENCE</scope>
    <source>
        <strain evidence="1">H88</strain>
    </source>
</reference>
<accession>A0A8A1LGR5</accession>
<dbReference type="VEuPathDB" id="FungiDB:I7I53_06169"/>
<evidence type="ECO:0000313" key="2">
    <source>
        <dbReference type="Proteomes" id="UP000663419"/>
    </source>
</evidence>
<protein>
    <recommendedName>
        <fullName evidence="3">DDE-1 domain-containing protein</fullName>
    </recommendedName>
</protein>